<dbReference type="RefSeq" id="WP_194030482.1">
    <property type="nucleotide sequence ID" value="NZ_JADEWZ010000024.1"/>
</dbReference>
<reference evidence="2" key="1">
    <citation type="submission" date="2020-10" db="EMBL/GenBank/DDBJ databases">
        <authorList>
            <person name="Castelo-Branco R."/>
            <person name="Eusebio N."/>
            <person name="Adriana R."/>
            <person name="Vieira A."/>
            <person name="Brugerolle De Fraissinette N."/>
            <person name="Rezende De Castro R."/>
            <person name="Schneider M.P."/>
            <person name="Vasconcelos V."/>
            <person name="Leao P.N."/>
        </authorList>
    </citation>
    <scope>NUCLEOTIDE SEQUENCE</scope>
    <source>
        <strain evidence="2">LEGE 07157</strain>
    </source>
</reference>
<evidence type="ECO:0000313" key="3">
    <source>
        <dbReference type="Proteomes" id="UP000654482"/>
    </source>
</evidence>
<protein>
    <submittedName>
        <fullName evidence="2">Uncharacterized protein</fullName>
    </submittedName>
</protein>
<dbReference type="EMBL" id="JADEWZ010000024">
    <property type="protein sequence ID" value="MBE9117396.1"/>
    <property type="molecule type" value="Genomic_DNA"/>
</dbReference>
<evidence type="ECO:0000313" key="2">
    <source>
        <dbReference type="EMBL" id="MBE9117396.1"/>
    </source>
</evidence>
<proteinExistence type="predicted"/>
<keyword evidence="3" id="KW-1185">Reference proteome</keyword>
<accession>A0A8J7DXV8</accession>
<feature type="signal peptide" evidence="1">
    <location>
        <begin position="1"/>
        <end position="28"/>
    </location>
</feature>
<organism evidence="2 3">
    <name type="scientific">Lusitaniella coriacea LEGE 07157</name>
    <dbReference type="NCBI Taxonomy" id="945747"/>
    <lineage>
        <taxon>Bacteria</taxon>
        <taxon>Bacillati</taxon>
        <taxon>Cyanobacteriota</taxon>
        <taxon>Cyanophyceae</taxon>
        <taxon>Spirulinales</taxon>
        <taxon>Lusitaniellaceae</taxon>
        <taxon>Lusitaniella</taxon>
    </lineage>
</organism>
<comment type="caution">
    <text evidence="2">The sequence shown here is derived from an EMBL/GenBank/DDBJ whole genome shotgun (WGS) entry which is preliminary data.</text>
</comment>
<sequence>MTNAFYRTASYCCAIALVSLGWVSPLLAQQKDYRGFFSDPIQLCNTREGRGWFYWYVDANGECTIVRTANREEAERRSQSILANSFHVVRAGYGFRDEGGEPLRLLPEVR</sequence>
<feature type="chain" id="PRO_5035202079" evidence="1">
    <location>
        <begin position="29"/>
        <end position="110"/>
    </location>
</feature>
<name>A0A8J7DXV8_9CYAN</name>
<gene>
    <name evidence="2" type="ORF">IQ249_15965</name>
</gene>
<dbReference type="AlphaFoldDB" id="A0A8J7DXV8"/>
<dbReference type="Proteomes" id="UP000654482">
    <property type="component" value="Unassembled WGS sequence"/>
</dbReference>
<keyword evidence="1" id="KW-0732">Signal</keyword>
<evidence type="ECO:0000256" key="1">
    <source>
        <dbReference type="SAM" id="SignalP"/>
    </source>
</evidence>